<evidence type="ECO:0000313" key="3">
    <source>
        <dbReference type="Proteomes" id="UP000216840"/>
    </source>
</evidence>
<dbReference type="Gene3D" id="1.25.40.10">
    <property type="entry name" value="Tetratricopeptide repeat domain"/>
    <property type="match status" value="1"/>
</dbReference>
<evidence type="ECO:0000256" key="1">
    <source>
        <dbReference type="PROSITE-ProRule" id="PRU00339"/>
    </source>
</evidence>
<accession>A0A265UQL6</accession>
<dbReference type="InterPro" id="IPR019734">
    <property type="entry name" value="TPR_rpt"/>
</dbReference>
<name>A0A265UQL6_9FLAO</name>
<dbReference type="PROSITE" id="PS50005">
    <property type="entry name" value="TPR"/>
    <property type="match status" value="1"/>
</dbReference>
<gene>
    <name evidence="2" type="ORF">CA834_11680</name>
</gene>
<dbReference type="OrthoDB" id="9784036at2"/>
<sequence>MRLAVRYIWLASVIGFMSCSNSVKYSEDFKNRTTGTYLFNDDELIKVFYQNDKLHLKWKGGEFIPVALGENEFFVADMYAKMRFVVDPKTGERYLSKIPEHKEDSIRYDYLKVEDDYKTPSMHLKEGNYKEALTGFMAIKKKDSTSSSIDQWELNKIAYKHLRAKEYESAIEVFKINVALHPNNEYIHGSLADVYLKQGDSAMAYLSYKEALDINPRNKRAERFIESHKAKDVPTKESQ</sequence>
<dbReference type="RefSeq" id="WP_094968898.1">
    <property type="nucleotide sequence ID" value="NZ_NGJN01000006.1"/>
</dbReference>
<evidence type="ECO:0000313" key="2">
    <source>
        <dbReference type="EMBL" id="OZV67603.1"/>
    </source>
</evidence>
<keyword evidence="3" id="KW-1185">Reference proteome</keyword>
<protein>
    <submittedName>
        <fullName evidence="2">Tetratricopeptide repeat protein</fullName>
    </submittedName>
</protein>
<organism evidence="2 3">
    <name type="scientific">Winogradskyella aurantia</name>
    <dbReference type="NCBI Taxonomy" id="1915063"/>
    <lineage>
        <taxon>Bacteria</taxon>
        <taxon>Pseudomonadati</taxon>
        <taxon>Bacteroidota</taxon>
        <taxon>Flavobacteriia</taxon>
        <taxon>Flavobacteriales</taxon>
        <taxon>Flavobacteriaceae</taxon>
        <taxon>Winogradskyella</taxon>
    </lineage>
</organism>
<comment type="caution">
    <text evidence="2">The sequence shown here is derived from an EMBL/GenBank/DDBJ whole genome shotgun (WGS) entry which is preliminary data.</text>
</comment>
<keyword evidence="1" id="KW-0802">TPR repeat</keyword>
<dbReference type="AlphaFoldDB" id="A0A265UQL6"/>
<dbReference type="Proteomes" id="UP000216840">
    <property type="component" value="Unassembled WGS sequence"/>
</dbReference>
<dbReference type="SUPFAM" id="SSF48452">
    <property type="entry name" value="TPR-like"/>
    <property type="match status" value="1"/>
</dbReference>
<dbReference type="SMART" id="SM00028">
    <property type="entry name" value="TPR"/>
    <property type="match status" value="2"/>
</dbReference>
<reference evidence="2 3" key="1">
    <citation type="submission" date="2017-05" db="EMBL/GenBank/DDBJ databases">
        <title>The draft genome sequence of Idiomarina salinarum WNB302.</title>
        <authorList>
            <person name="Sun Y."/>
            <person name="Chen B."/>
            <person name="Du Z."/>
        </authorList>
    </citation>
    <scope>NUCLEOTIDE SEQUENCE [LARGE SCALE GENOMIC DNA]</scope>
    <source>
        <strain evidence="2 3">WNB302</strain>
    </source>
</reference>
<feature type="repeat" description="TPR" evidence="1">
    <location>
        <begin position="185"/>
        <end position="218"/>
    </location>
</feature>
<proteinExistence type="predicted"/>
<dbReference type="PROSITE" id="PS51257">
    <property type="entry name" value="PROKAR_LIPOPROTEIN"/>
    <property type="match status" value="1"/>
</dbReference>
<dbReference type="EMBL" id="NGJN01000006">
    <property type="protein sequence ID" value="OZV67603.1"/>
    <property type="molecule type" value="Genomic_DNA"/>
</dbReference>
<dbReference type="InterPro" id="IPR011990">
    <property type="entry name" value="TPR-like_helical_dom_sf"/>
</dbReference>